<reference evidence="1 2" key="1">
    <citation type="submission" date="2020-02" db="EMBL/GenBank/DDBJ databases">
        <title>Integrative conjugative elements (ICEs) and plasmids drive adaptation of Pseudomonas nitroreducens strain HBP1 to wastewater environment.</title>
        <authorList>
            <person name="Sentchilo V."/>
            <person name="Carraro N."/>
            <person name="Bertelli C."/>
            <person name="van der Meer J.R."/>
        </authorList>
    </citation>
    <scope>NUCLEOTIDE SEQUENCE [LARGE SCALE GENOMIC DNA]</scope>
    <source>
        <strain evidence="1 2">HBP1</strain>
    </source>
</reference>
<evidence type="ECO:0000313" key="2">
    <source>
        <dbReference type="Proteomes" id="UP000501063"/>
    </source>
</evidence>
<organism evidence="1 2">
    <name type="scientific">Pseudomonas nitroreducens</name>
    <dbReference type="NCBI Taxonomy" id="46680"/>
    <lineage>
        <taxon>Bacteria</taxon>
        <taxon>Pseudomonadati</taxon>
        <taxon>Pseudomonadota</taxon>
        <taxon>Gammaproteobacteria</taxon>
        <taxon>Pseudomonadales</taxon>
        <taxon>Pseudomonadaceae</taxon>
        <taxon>Pseudomonas</taxon>
    </lineage>
</organism>
<dbReference type="Proteomes" id="UP000501063">
    <property type="component" value="Chromosome"/>
</dbReference>
<accession>A0A6G6J6R6</accession>
<sequence length="228" mass="25721">MVSQSRHAAQWVEDNLPPELRVLLRRAERVILVANNPAISAGDFDALALGPRDVVVSFNTAVKAELLSAETVNVFVHGYHGQEFHFFGLPCRPCITRLFEQSPDRCFTLLVGVVNPMSALPRVAIYEDRIPLPTLLDYPRMRPSGKPFAGPSTGFNAMVVFDWLLGRPGYTYELLALGFSNEAGTLWNGHAWDYERAWMHASRVRVIALESAGKRWWWPLRFKGKKAK</sequence>
<dbReference type="EMBL" id="CP049140">
    <property type="protein sequence ID" value="QIE91075.1"/>
    <property type="molecule type" value="Genomic_DNA"/>
</dbReference>
<evidence type="ECO:0000313" key="1">
    <source>
        <dbReference type="EMBL" id="QIE91075.1"/>
    </source>
</evidence>
<dbReference type="KEGG" id="pnt:G5B91_29710"/>
<protein>
    <submittedName>
        <fullName evidence="1">Uncharacterized protein</fullName>
    </submittedName>
</protein>
<name>A0A6G6J6R6_PSENT</name>
<gene>
    <name evidence="1" type="ORF">G5B91_29710</name>
</gene>
<proteinExistence type="predicted"/>
<dbReference type="AlphaFoldDB" id="A0A6G6J6R6"/>